<organism evidence="2 3">
    <name type="scientific">Trachipleistophora hominis</name>
    <name type="common">Microsporidian parasite</name>
    <dbReference type="NCBI Taxonomy" id="72359"/>
    <lineage>
        <taxon>Eukaryota</taxon>
        <taxon>Fungi</taxon>
        <taxon>Fungi incertae sedis</taxon>
        <taxon>Microsporidia</taxon>
        <taxon>Pleistophoridae</taxon>
        <taxon>Trachipleistophora</taxon>
    </lineage>
</organism>
<dbReference type="AlphaFoldDB" id="L7JZB8"/>
<keyword evidence="1" id="KW-0812">Transmembrane</keyword>
<dbReference type="InParanoid" id="L7JZB8"/>
<reference evidence="2 3" key="1">
    <citation type="journal article" date="2012" name="PLoS Pathog.">
        <title>The genome of the obligate intracellular parasite Trachipleistophora hominis: new insights into microsporidian genome dynamics and reductive evolution.</title>
        <authorList>
            <person name="Heinz E."/>
            <person name="Williams T.A."/>
            <person name="Nakjang S."/>
            <person name="Noel C.J."/>
            <person name="Swan D.C."/>
            <person name="Goldberg A.V."/>
            <person name="Harris S.R."/>
            <person name="Weinmaier T."/>
            <person name="Markert S."/>
            <person name="Becher D."/>
            <person name="Bernhardt J."/>
            <person name="Dagan T."/>
            <person name="Hacker C."/>
            <person name="Lucocq J.M."/>
            <person name="Schweder T."/>
            <person name="Rattei T."/>
            <person name="Hall N."/>
            <person name="Hirt R.P."/>
            <person name="Embley T.M."/>
        </authorList>
    </citation>
    <scope>NUCLEOTIDE SEQUENCE [LARGE SCALE GENOMIC DNA]</scope>
</reference>
<name>L7JZB8_TRAHO</name>
<dbReference type="EMBL" id="JH993816">
    <property type="protein sequence ID" value="ELQ76764.1"/>
    <property type="molecule type" value="Genomic_DNA"/>
</dbReference>
<sequence>VTCDTFCIKFHFLTIIFTHSMLAFRLVLYTMLILCTKREKENKMGESKLKTNKESLVGDKSVDRLDTEGLLGRIRDVVKEYESFRSNVLDK</sequence>
<feature type="non-terminal residue" evidence="2">
    <location>
        <position position="1"/>
    </location>
</feature>
<keyword evidence="3" id="KW-1185">Reference proteome</keyword>
<keyword evidence="1" id="KW-0472">Membrane</keyword>
<evidence type="ECO:0000256" key="1">
    <source>
        <dbReference type="SAM" id="Phobius"/>
    </source>
</evidence>
<keyword evidence="1" id="KW-1133">Transmembrane helix</keyword>
<gene>
    <name evidence="2" type="ORF">THOM_0243</name>
</gene>
<dbReference type="HOGENOM" id="CLU_2433026_0_0_1"/>
<evidence type="ECO:0000313" key="2">
    <source>
        <dbReference type="EMBL" id="ELQ76764.1"/>
    </source>
</evidence>
<accession>L7JZB8</accession>
<dbReference type="VEuPathDB" id="MicrosporidiaDB:THOM_0243"/>
<dbReference type="Proteomes" id="UP000011185">
    <property type="component" value="Unassembled WGS sequence"/>
</dbReference>
<feature type="transmembrane region" description="Helical" evidence="1">
    <location>
        <begin position="12"/>
        <end position="34"/>
    </location>
</feature>
<evidence type="ECO:0000313" key="3">
    <source>
        <dbReference type="Proteomes" id="UP000011185"/>
    </source>
</evidence>
<protein>
    <submittedName>
        <fullName evidence="2">Uncharacterized protein</fullName>
    </submittedName>
</protein>
<proteinExistence type="predicted"/>